<organism evidence="3 4">
    <name type="scientific">Thamnocephalis sphaerospora</name>
    <dbReference type="NCBI Taxonomy" id="78915"/>
    <lineage>
        <taxon>Eukaryota</taxon>
        <taxon>Fungi</taxon>
        <taxon>Fungi incertae sedis</taxon>
        <taxon>Zoopagomycota</taxon>
        <taxon>Zoopagomycotina</taxon>
        <taxon>Zoopagomycetes</taxon>
        <taxon>Zoopagales</taxon>
        <taxon>Sigmoideomycetaceae</taxon>
        <taxon>Thamnocephalis</taxon>
    </lineage>
</organism>
<dbReference type="SUPFAM" id="SSF50978">
    <property type="entry name" value="WD40 repeat-like"/>
    <property type="match status" value="1"/>
</dbReference>
<gene>
    <name evidence="3" type="ORF">THASP1DRAFT_30695</name>
</gene>
<accession>A0A4V1IWG6</accession>
<dbReference type="InterPro" id="IPR001680">
    <property type="entry name" value="WD40_rpt"/>
</dbReference>
<dbReference type="EMBL" id="KZ992712">
    <property type="protein sequence ID" value="RKP07489.1"/>
    <property type="molecule type" value="Genomic_DNA"/>
</dbReference>
<dbReference type="Pfam" id="PF00400">
    <property type="entry name" value="WD40"/>
    <property type="match status" value="1"/>
</dbReference>
<dbReference type="InterPro" id="IPR050459">
    <property type="entry name" value="WD_repeat_RBAP46/RBAP48/MSI1"/>
</dbReference>
<evidence type="ECO:0000256" key="2">
    <source>
        <dbReference type="ARBA" id="ARBA00022737"/>
    </source>
</evidence>
<dbReference type="InterPro" id="IPR015943">
    <property type="entry name" value="WD40/YVTN_repeat-like_dom_sf"/>
</dbReference>
<keyword evidence="2" id="KW-0677">Repeat</keyword>
<dbReference type="Proteomes" id="UP000271241">
    <property type="component" value="Unassembled WGS sequence"/>
</dbReference>
<dbReference type="PANTHER" id="PTHR22850">
    <property type="entry name" value="WD40 REPEAT FAMILY"/>
    <property type="match status" value="1"/>
</dbReference>
<dbReference type="AlphaFoldDB" id="A0A4V1IWG6"/>
<dbReference type="OrthoDB" id="366230at2759"/>
<evidence type="ECO:0008006" key="5">
    <source>
        <dbReference type="Google" id="ProtNLM"/>
    </source>
</evidence>
<keyword evidence="4" id="KW-1185">Reference proteome</keyword>
<protein>
    <recommendedName>
        <fullName evidence="5">WD40-repeat-containing domain protein</fullName>
    </recommendedName>
</protein>
<sequence length="337" mass="38013">MVKEGWRENVPMLYEYLLEQRYDAAAQLFNICWNTASNTPASKHQILYGTRNANTPRRPNDLITLANVRLPRNELEQWDNVQSHFQNRSSPTRRIKEAMSIQHPDRQLQAFGVLPSGGLVSAGHNQLYHYPSLNVSKQAHCSALVTPDTRPGPGLCVRVRSIVNGARDGRFMQYDLAQSRAPAACSNVPSTDPVLIQDVDAHPSDNWFCGVTRCGRLLIWDRRHQQVDVPLPVDTFEYHAKAVNCVRWSPHLPNVYAAASDDMSITLANVSKEPVGTTMDDTALFFRHFIHHAPVKRVAWHPQLRAVLTSVGAEGERRGSTVHVWKPNLWLAKSHVQ</sequence>
<evidence type="ECO:0000313" key="3">
    <source>
        <dbReference type="EMBL" id="RKP07489.1"/>
    </source>
</evidence>
<keyword evidence="1" id="KW-0853">WD repeat</keyword>
<evidence type="ECO:0000313" key="4">
    <source>
        <dbReference type="Proteomes" id="UP000271241"/>
    </source>
</evidence>
<dbReference type="STRING" id="78915.A0A4V1IWG6"/>
<proteinExistence type="predicted"/>
<name>A0A4V1IWG6_9FUNG</name>
<reference evidence="4" key="1">
    <citation type="journal article" date="2018" name="Nat. Microbiol.">
        <title>Leveraging single-cell genomics to expand the fungal tree of life.</title>
        <authorList>
            <person name="Ahrendt S.R."/>
            <person name="Quandt C.A."/>
            <person name="Ciobanu D."/>
            <person name="Clum A."/>
            <person name="Salamov A."/>
            <person name="Andreopoulos B."/>
            <person name="Cheng J.F."/>
            <person name="Woyke T."/>
            <person name="Pelin A."/>
            <person name="Henrissat B."/>
            <person name="Reynolds N.K."/>
            <person name="Benny G.L."/>
            <person name="Smith M.E."/>
            <person name="James T.Y."/>
            <person name="Grigoriev I.V."/>
        </authorList>
    </citation>
    <scope>NUCLEOTIDE SEQUENCE [LARGE SCALE GENOMIC DNA]</scope>
    <source>
        <strain evidence="4">RSA 1356</strain>
    </source>
</reference>
<dbReference type="InterPro" id="IPR036322">
    <property type="entry name" value="WD40_repeat_dom_sf"/>
</dbReference>
<dbReference type="Gene3D" id="2.130.10.10">
    <property type="entry name" value="YVTN repeat-like/Quinoprotein amine dehydrogenase"/>
    <property type="match status" value="1"/>
</dbReference>
<evidence type="ECO:0000256" key="1">
    <source>
        <dbReference type="ARBA" id="ARBA00022574"/>
    </source>
</evidence>
<dbReference type="SMART" id="SM00320">
    <property type="entry name" value="WD40"/>
    <property type="match status" value="3"/>
</dbReference>